<evidence type="ECO:0000256" key="4">
    <source>
        <dbReference type="ARBA" id="ARBA00023235"/>
    </source>
</evidence>
<evidence type="ECO:0000256" key="2">
    <source>
        <dbReference type="ARBA" id="ARBA00005297"/>
    </source>
</evidence>
<dbReference type="InterPro" id="IPR015890">
    <property type="entry name" value="Chorismate_C"/>
</dbReference>
<dbReference type="EC" id="5.4.4.2" evidence="3"/>
<keyword evidence="8" id="KW-1185">Reference proteome</keyword>
<comment type="caution">
    <text evidence="7">The sequence shown here is derived from an EMBL/GenBank/DDBJ whole genome shotgun (WGS) entry which is preliminary data.</text>
</comment>
<dbReference type="EMBL" id="JAAMOX010000002">
    <property type="protein sequence ID" value="NIH54074.1"/>
    <property type="molecule type" value="Genomic_DNA"/>
</dbReference>
<dbReference type="InterPro" id="IPR005801">
    <property type="entry name" value="ADC_synthase"/>
</dbReference>
<comment type="catalytic activity">
    <reaction evidence="1">
        <text>chorismate = isochorismate</text>
        <dbReference type="Rhea" id="RHEA:18985"/>
        <dbReference type="ChEBI" id="CHEBI:29748"/>
        <dbReference type="ChEBI" id="CHEBI:29780"/>
        <dbReference type="EC" id="5.4.4.2"/>
    </reaction>
</comment>
<gene>
    <name evidence="7" type="ORF">FHX76_001970</name>
</gene>
<dbReference type="NCBIfam" id="TIGR00543">
    <property type="entry name" value="isochor_syn"/>
    <property type="match status" value="1"/>
</dbReference>
<evidence type="ECO:0000256" key="3">
    <source>
        <dbReference type="ARBA" id="ARBA00012824"/>
    </source>
</evidence>
<dbReference type="AlphaFoldDB" id="A0A7X5R1N9"/>
<dbReference type="Proteomes" id="UP000541033">
    <property type="component" value="Unassembled WGS sequence"/>
</dbReference>
<dbReference type="Pfam" id="PF00425">
    <property type="entry name" value="Chorismate_bind"/>
    <property type="match status" value="1"/>
</dbReference>
<evidence type="ECO:0000313" key="8">
    <source>
        <dbReference type="Proteomes" id="UP000541033"/>
    </source>
</evidence>
<dbReference type="SUPFAM" id="SSF56322">
    <property type="entry name" value="ADC synthase"/>
    <property type="match status" value="1"/>
</dbReference>
<dbReference type="GO" id="GO:0008909">
    <property type="term" value="F:isochorismate synthase activity"/>
    <property type="evidence" value="ECO:0007669"/>
    <property type="project" value="UniProtKB-EC"/>
</dbReference>
<dbReference type="Gene3D" id="3.60.120.10">
    <property type="entry name" value="Anthranilate synthase"/>
    <property type="match status" value="1"/>
</dbReference>
<evidence type="ECO:0000259" key="6">
    <source>
        <dbReference type="Pfam" id="PF00425"/>
    </source>
</evidence>
<dbReference type="InterPro" id="IPR004561">
    <property type="entry name" value="IsoChor_synthase"/>
</dbReference>
<proteinExistence type="inferred from homology"/>
<dbReference type="PANTHER" id="PTHR42839">
    <property type="entry name" value="ISOCHORISMATE SYNTHASE ENTC"/>
    <property type="match status" value="1"/>
</dbReference>
<sequence length="415" mass="43987">MTSSGQPTPQLRVQTVLASSTLSLLAHLDPSDPQLWMREGHGIAGIGTAVRLEFSGASRFHDAADAWRRLVANAVIDNQVNTLGTGLIAFGAFTFADHSAQTSVLRVPRTIIGFVDGTSWVTRIRLASETDFDPLPTATAYGPEFRVNLRTGSMTPDGFKAAVADATSRIDRGDLSKVVLARDVVAKLPAGADLRRPLCDLARGYPSCWTFAVDGFFGASPETLIRSLDGTANARVLAGTMPRGRDGQSDEVTSIALATSRKNLEEHEFAVRSVQEALTPYVTDVVASEMPFTLKLPNLWHLATDIEATLTSAATSLDLVAALHPTAAIAGTPTPDAVALIAELEPFDRGRYAGAVGWLDASGDGQWAVALRCAQIDSNNVVTAYAGGGIVSGSDPQTEYEETNIKLQPIIDALG</sequence>
<evidence type="ECO:0000313" key="7">
    <source>
        <dbReference type="EMBL" id="NIH54074.1"/>
    </source>
</evidence>
<reference evidence="7 8" key="1">
    <citation type="submission" date="2020-02" db="EMBL/GenBank/DDBJ databases">
        <title>Sequencing the genomes of 1000 actinobacteria strains.</title>
        <authorList>
            <person name="Klenk H.-P."/>
        </authorList>
    </citation>
    <scope>NUCLEOTIDE SEQUENCE [LARGE SCALE GENOMIC DNA]</scope>
    <source>
        <strain evidence="7 8">DSM 27960</strain>
    </source>
</reference>
<keyword evidence="4 7" id="KW-0413">Isomerase</keyword>
<accession>A0A7X5R1N9</accession>
<feature type="domain" description="Chorismate-utilising enzyme C-terminal" evidence="6">
    <location>
        <begin position="157"/>
        <end position="406"/>
    </location>
</feature>
<dbReference type="RefSeq" id="WP_341777922.1">
    <property type="nucleotide sequence ID" value="NZ_JAAMOX010000002.1"/>
</dbReference>
<comment type="similarity">
    <text evidence="2">Belongs to the isochorismate synthase family.</text>
</comment>
<name>A0A7X5R1N9_9MICO</name>
<evidence type="ECO:0000256" key="1">
    <source>
        <dbReference type="ARBA" id="ARBA00000799"/>
    </source>
</evidence>
<dbReference type="PANTHER" id="PTHR42839:SF2">
    <property type="entry name" value="ISOCHORISMATE SYNTHASE ENTC"/>
    <property type="match status" value="1"/>
</dbReference>
<evidence type="ECO:0000256" key="5">
    <source>
        <dbReference type="ARBA" id="ARBA00041564"/>
    </source>
</evidence>
<organism evidence="7 8">
    <name type="scientific">Lysinibacter cavernae</name>
    <dbReference type="NCBI Taxonomy" id="1640652"/>
    <lineage>
        <taxon>Bacteria</taxon>
        <taxon>Bacillati</taxon>
        <taxon>Actinomycetota</taxon>
        <taxon>Actinomycetes</taxon>
        <taxon>Micrococcales</taxon>
        <taxon>Microbacteriaceae</taxon>
        <taxon>Lysinibacter</taxon>
    </lineage>
</organism>
<protein>
    <recommendedName>
        <fullName evidence="3">isochorismate synthase</fullName>
        <ecNumber evidence="3">5.4.4.2</ecNumber>
    </recommendedName>
    <alternativeName>
        <fullName evidence="5">Isochorismate mutase</fullName>
    </alternativeName>
</protein>